<keyword evidence="2" id="KW-1185">Reference proteome</keyword>
<organism evidence="1 2">
    <name type="scientific">Petrolisthes manimaculis</name>
    <dbReference type="NCBI Taxonomy" id="1843537"/>
    <lineage>
        <taxon>Eukaryota</taxon>
        <taxon>Metazoa</taxon>
        <taxon>Ecdysozoa</taxon>
        <taxon>Arthropoda</taxon>
        <taxon>Crustacea</taxon>
        <taxon>Multicrustacea</taxon>
        <taxon>Malacostraca</taxon>
        <taxon>Eumalacostraca</taxon>
        <taxon>Eucarida</taxon>
        <taxon>Decapoda</taxon>
        <taxon>Pleocyemata</taxon>
        <taxon>Anomura</taxon>
        <taxon>Galatheoidea</taxon>
        <taxon>Porcellanidae</taxon>
        <taxon>Petrolisthes</taxon>
    </lineage>
</organism>
<reference evidence="1" key="1">
    <citation type="submission" date="2023-11" db="EMBL/GenBank/DDBJ databases">
        <title>Genome assemblies of two species of porcelain crab, Petrolisthes cinctipes and Petrolisthes manimaculis (Anomura: Porcellanidae).</title>
        <authorList>
            <person name="Angst P."/>
        </authorList>
    </citation>
    <scope>NUCLEOTIDE SEQUENCE</scope>
    <source>
        <strain evidence="1">PB745_02</strain>
        <tissue evidence="1">Gill</tissue>
    </source>
</reference>
<name>A0AAE1PVJ5_9EUCA</name>
<evidence type="ECO:0000313" key="2">
    <source>
        <dbReference type="Proteomes" id="UP001292094"/>
    </source>
</evidence>
<proteinExistence type="predicted"/>
<evidence type="ECO:0000313" key="1">
    <source>
        <dbReference type="EMBL" id="KAK4315496.1"/>
    </source>
</evidence>
<sequence length="88" mass="9097">MKTMKEAEKSGVDQVMGEAGDAGWLGREGEDRVVVPAGYVARPPVFVLRRSSGEIRKCGSGGGGGGWMKVVEKAVRVDQACCGGGGVE</sequence>
<protein>
    <submittedName>
        <fullName evidence="1">Uncharacterized protein</fullName>
    </submittedName>
</protein>
<gene>
    <name evidence="1" type="ORF">Pmani_013283</name>
</gene>
<accession>A0AAE1PVJ5</accession>
<dbReference type="EMBL" id="JAWZYT010001113">
    <property type="protein sequence ID" value="KAK4315496.1"/>
    <property type="molecule type" value="Genomic_DNA"/>
</dbReference>
<dbReference type="Proteomes" id="UP001292094">
    <property type="component" value="Unassembled WGS sequence"/>
</dbReference>
<comment type="caution">
    <text evidence="1">The sequence shown here is derived from an EMBL/GenBank/DDBJ whole genome shotgun (WGS) entry which is preliminary data.</text>
</comment>
<dbReference type="AlphaFoldDB" id="A0AAE1PVJ5"/>